<name>A0A3G8GVQ8_9BURK</name>
<evidence type="ECO:0000313" key="2">
    <source>
        <dbReference type="EMBL" id="AZG12348.1"/>
    </source>
</evidence>
<dbReference type="Proteomes" id="UP000270411">
    <property type="component" value="Chromosome 1"/>
</dbReference>
<dbReference type="EMBL" id="CP033969">
    <property type="protein sequence ID" value="AZG12348.1"/>
    <property type="molecule type" value="Genomic_DNA"/>
</dbReference>
<proteinExistence type="predicted"/>
<feature type="compositionally biased region" description="Polar residues" evidence="1">
    <location>
        <begin position="1"/>
        <end position="10"/>
    </location>
</feature>
<sequence length="67" mass="7227">MHASSRTHAQPGTRPSAAPHRHSSTPAHGVHHATRTRRRTGGDVRHAGGAARPVACPIVRAHRPYLF</sequence>
<accession>A0A3G8GVQ8</accession>
<organism evidence="2 3">
    <name type="scientific">Cupriavidus pauculus</name>
    <dbReference type="NCBI Taxonomy" id="82633"/>
    <lineage>
        <taxon>Bacteria</taxon>
        <taxon>Pseudomonadati</taxon>
        <taxon>Pseudomonadota</taxon>
        <taxon>Betaproteobacteria</taxon>
        <taxon>Burkholderiales</taxon>
        <taxon>Burkholderiaceae</taxon>
        <taxon>Cupriavidus</taxon>
    </lineage>
</organism>
<feature type="region of interest" description="Disordered" evidence="1">
    <location>
        <begin position="1"/>
        <end position="56"/>
    </location>
</feature>
<gene>
    <name evidence="2" type="ORF">EHF44_02335</name>
</gene>
<dbReference type="KEGG" id="cpau:EHF44_02335"/>
<reference evidence="3" key="1">
    <citation type="submission" date="2018-11" db="EMBL/GenBank/DDBJ databases">
        <title>FDA dAtabase for Regulatory Grade micrObial Sequences (FDA-ARGOS): Supporting development and validation of Infectious Disease Dx tests.</title>
        <authorList>
            <person name="Goldberg B."/>
            <person name="Campos J."/>
            <person name="Tallon L."/>
            <person name="Sadzewicz L."/>
            <person name="Zhao X."/>
            <person name="Vavikolanu K."/>
            <person name="Mehta A."/>
            <person name="Aluvathingal J."/>
            <person name="Nadendla S."/>
            <person name="Geyer C."/>
            <person name="Nandy P."/>
            <person name="Yan Y."/>
            <person name="Sichtig H."/>
        </authorList>
    </citation>
    <scope>NUCLEOTIDE SEQUENCE [LARGE SCALE GENOMIC DNA]</scope>
    <source>
        <strain evidence="3">FDAARGOS_614</strain>
    </source>
</reference>
<dbReference type="AlphaFoldDB" id="A0A3G8GVQ8"/>
<evidence type="ECO:0000256" key="1">
    <source>
        <dbReference type="SAM" id="MobiDB-lite"/>
    </source>
</evidence>
<feature type="compositionally biased region" description="Basic residues" evidence="1">
    <location>
        <begin position="19"/>
        <end position="39"/>
    </location>
</feature>
<protein>
    <submittedName>
        <fullName evidence="2">Uncharacterized protein</fullName>
    </submittedName>
</protein>
<evidence type="ECO:0000313" key="3">
    <source>
        <dbReference type="Proteomes" id="UP000270411"/>
    </source>
</evidence>
<dbReference type="RefSeq" id="WP_124682244.1">
    <property type="nucleotide sequence ID" value="NZ_CP033969.1"/>
</dbReference>